<organism evidence="2 3">
    <name type="scientific">Mariniflexile aquimaris</name>
    <dbReference type="NCBI Taxonomy" id="881009"/>
    <lineage>
        <taxon>Bacteria</taxon>
        <taxon>Pseudomonadati</taxon>
        <taxon>Bacteroidota</taxon>
        <taxon>Flavobacteriia</taxon>
        <taxon>Flavobacteriales</taxon>
        <taxon>Flavobacteriaceae</taxon>
        <taxon>Mariniflexile</taxon>
    </lineage>
</organism>
<evidence type="ECO:0000313" key="2">
    <source>
        <dbReference type="EMBL" id="MFD0834666.1"/>
    </source>
</evidence>
<evidence type="ECO:0000256" key="1">
    <source>
        <dbReference type="SAM" id="SignalP"/>
    </source>
</evidence>
<sequence>MKTLTLFFLIVFVTTLTTNAQITEGNWMVGGTGNFSSYESKYKSNDNEISNKGLGISLSPNIGYFLANKFVAGASLTIGYTKPKGFDNSFGYGIGPYARYYFLREDKQINLFSEVNYNFEETKSGNNKSRYQGYGLKAGSVIFFNSSVGLEISLDYNSSKLIPNNSDSSTYNNLQIGLGFQIHLEK</sequence>
<evidence type="ECO:0008006" key="4">
    <source>
        <dbReference type="Google" id="ProtNLM"/>
    </source>
</evidence>
<evidence type="ECO:0000313" key="3">
    <source>
        <dbReference type="Proteomes" id="UP001597011"/>
    </source>
</evidence>
<keyword evidence="1" id="KW-0732">Signal</keyword>
<protein>
    <recommendedName>
        <fullName evidence="4">Outer membrane protein beta-barrel domain-containing protein</fullName>
    </recommendedName>
</protein>
<proteinExistence type="predicted"/>
<gene>
    <name evidence="2" type="ORF">ACFQ0I_02735</name>
</gene>
<dbReference type="InterPro" id="IPR011250">
    <property type="entry name" value="OMP/PagP_B-barrel"/>
</dbReference>
<dbReference type="Proteomes" id="UP001597011">
    <property type="component" value="Unassembled WGS sequence"/>
</dbReference>
<dbReference type="EMBL" id="JBHTIB010000002">
    <property type="protein sequence ID" value="MFD0834666.1"/>
    <property type="molecule type" value="Genomic_DNA"/>
</dbReference>
<name>A0ABW3BQX4_9FLAO</name>
<dbReference type="SUPFAM" id="SSF56925">
    <property type="entry name" value="OMPA-like"/>
    <property type="match status" value="1"/>
</dbReference>
<dbReference type="RefSeq" id="WP_379939120.1">
    <property type="nucleotide sequence ID" value="NZ_JBHTIB010000002.1"/>
</dbReference>
<accession>A0ABW3BQX4</accession>
<reference evidence="3" key="1">
    <citation type="journal article" date="2019" name="Int. J. Syst. Evol. Microbiol.">
        <title>The Global Catalogue of Microorganisms (GCM) 10K type strain sequencing project: providing services to taxonomists for standard genome sequencing and annotation.</title>
        <authorList>
            <consortium name="The Broad Institute Genomics Platform"/>
            <consortium name="The Broad Institute Genome Sequencing Center for Infectious Disease"/>
            <person name="Wu L."/>
            <person name="Ma J."/>
        </authorList>
    </citation>
    <scope>NUCLEOTIDE SEQUENCE [LARGE SCALE GENOMIC DNA]</scope>
    <source>
        <strain evidence="3">CCUG 60529</strain>
    </source>
</reference>
<comment type="caution">
    <text evidence="2">The sequence shown here is derived from an EMBL/GenBank/DDBJ whole genome shotgun (WGS) entry which is preliminary data.</text>
</comment>
<feature type="chain" id="PRO_5045339354" description="Outer membrane protein beta-barrel domain-containing protein" evidence="1">
    <location>
        <begin position="21"/>
        <end position="186"/>
    </location>
</feature>
<feature type="signal peptide" evidence="1">
    <location>
        <begin position="1"/>
        <end position="20"/>
    </location>
</feature>
<keyword evidence="3" id="KW-1185">Reference proteome</keyword>